<accession>F7XBS0</accession>
<sequence length="104" mass="12222">MSFDAGVAWYLIRDCCTNDFIWLGCQPLLPQHAAALGFDLTYLSIHDRETTLKNIDTILEHIREDLPRNFAWCERPEDRRRWKQRHSRSRPARSPDGSERPNGL</sequence>
<dbReference type="Proteomes" id="UP000009045">
    <property type="component" value="Plasmid pSmeSM11c"/>
</dbReference>
<gene>
    <name evidence="2" type="ordered locus">SM11_pC0219</name>
</gene>
<dbReference type="HOGENOM" id="CLU_2248324_0_0_5"/>
<name>F7XBS0_SINMM</name>
<feature type="region of interest" description="Disordered" evidence="1">
    <location>
        <begin position="77"/>
        <end position="104"/>
    </location>
</feature>
<protein>
    <submittedName>
        <fullName evidence="2">Uncharacterized protein</fullName>
    </submittedName>
</protein>
<evidence type="ECO:0000313" key="3">
    <source>
        <dbReference type="Proteomes" id="UP000009045"/>
    </source>
</evidence>
<evidence type="ECO:0000313" key="2">
    <source>
        <dbReference type="EMBL" id="AEH81292.1"/>
    </source>
</evidence>
<dbReference type="KEGG" id="smx:SM11_pC0219"/>
<evidence type="ECO:0000256" key="1">
    <source>
        <dbReference type="SAM" id="MobiDB-lite"/>
    </source>
</evidence>
<dbReference type="EMBL" id="CP001831">
    <property type="protein sequence ID" value="AEH81292.1"/>
    <property type="molecule type" value="Genomic_DNA"/>
</dbReference>
<keyword evidence="2" id="KW-0614">Plasmid</keyword>
<feature type="compositionally biased region" description="Basic residues" evidence="1">
    <location>
        <begin position="81"/>
        <end position="91"/>
    </location>
</feature>
<proteinExistence type="predicted"/>
<dbReference type="AlphaFoldDB" id="F7XBS0"/>
<geneLocation type="plasmid" evidence="2 3">
    <name>pSmeSM11c</name>
</geneLocation>
<reference evidence="2 3" key="1">
    <citation type="journal article" date="2011" name="J. Biotechnol.">
        <title>The complete genome sequence of the dominant Sinorhizobium meliloti field isolate SM11 extends the S. meliloti pan-genome.</title>
        <authorList>
            <person name="Schneiker-Bekel S."/>
            <person name="Wibberg D."/>
            <person name="Bekel T."/>
            <person name="Blom J."/>
            <person name="Linke B."/>
            <person name="Neuweger H."/>
            <person name="Stiens M."/>
            <person name="Vorholter F.J."/>
            <person name="Weidner S."/>
            <person name="Goesmann A."/>
            <person name="Puhler A."/>
            <person name="Schluter A."/>
        </authorList>
    </citation>
    <scope>NUCLEOTIDE SEQUENCE [LARGE SCALE GENOMIC DNA]</scope>
    <source>
        <strain evidence="2 3">SM11</strain>
        <plasmid evidence="3">pSmeSM11c</plasmid>
    </source>
</reference>
<dbReference type="RefSeq" id="WP_014531050.1">
    <property type="nucleotide sequence ID" value="NC_017327.1"/>
</dbReference>
<organism evidence="2 3">
    <name type="scientific">Sinorhizobium meliloti (strain SM11)</name>
    <dbReference type="NCBI Taxonomy" id="707241"/>
    <lineage>
        <taxon>Bacteria</taxon>
        <taxon>Pseudomonadati</taxon>
        <taxon>Pseudomonadota</taxon>
        <taxon>Alphaproteobacteria</taxon>
        <taxon>Hyphomicrobiales</taxon>
        <taxon>Rhizobiaceae</taxon>
        <taxon>Sinorhizobium/Ensifer group</taxon>
        <taxon>Sinorhizobium</taxon>
    </lineage>
</organism>